<dbReference type="InterPro" id="IPR050553">
    <property type="entry name" value="Thioredoxin_ResA/DsbE_sf"/>
</dbReference>
<keyword evidence="3" id="KW-1015">Disulfide bond</keyword>
<evidence type="ECO:0000256" key="4">
    <source>
        <dbReference type="ARBA" id="ARBA00023284"/>
    </source>
</evidence>
<dbReference type="PANTHER" id="PTHR42852:SF6">
    <property type="entry name" value="THIOL:DISULFIDE INTERCHANGE PROTEIN DSBE"/>
    <property type="match status" value="1"/>
</dbReference>
<dbReference type="InterPro" id="IPR013766">
    <property type="entry name" value="Thioredoxin_domain"/>
</dbReference>
<dbReference type="InterPro" id="IPR036249">
    <property type="entry name" value="Thioredoxin-like_sf"/>
</dbReference>
<dbReference type="SUPFAM" id="SSF52833">
    <property type="entry name" value="Thioredoxin-like"/>
    <property type="match status" value="1"/>
</dbReference>
<keyword evidence="5" id="KW-0732">Signal</keyword>
<dbReference type="EMBL" id="JAHVHU010000010">
    <property type="protein sequence ID" value="MBY5958796.1"/>
    <property type="molecule type" value="Genomic_DNA"/>
</dbReference>
<dbReference type="PROSITE" id="PS51352">
    <property type="entry name" value="THIOREDOXIN_2"/>
    <property type="match status" value="1"/>
</dbReference>
<evidence type="ECO:0000259" key="6">
    <source>
        <dbReference type="PROSITE" id="PS51352"/>
    </source>
</evidence>
<dbReference type="GO" id="GO:0017004">
    <property type="term" value="P:cytochrome complex assembly"/>
    <property type="evidence" value="ECO:0007669"/>
    <property type="project" value="UniProtKB-KW"/>
</dbReference>
<evidence type="ECO:0000256" key="2">
    <source>
        <dbReference type="ARBA" id="ARBA00022748"/>
    </source>
</evidence>
<gene>
    <name evidence="7" type="ORF">KUV50_11660</name>
</gene>
<dbReference type="GO" id="GO:0016209">
    <property type="term" value="F:antioxidant activity"/>
    <property type="evidence" value="ECO:0007669"/>
    <property type="project" value="InterPro"/>
</dbReference>
<dbReference type="Proteomes" id="UP000753961">
    <property type="component" value="Unassembled WGS sequence"/>
</dbReference>
<dbReference type="Gene3D" id="3.40.30.10">
    <property type="entry name" value="Glutaredoxin"/>
    <property type="match status" value="1"/>
</dbReference>
<keyword evidence="2" id="KW-0201">Cytochrome c-type biogenesis</keyword>
<evidence type="ECO:0000256" key="1">
    <source>
        <dbReference type="ARBA" id="ARBA00004196"/>
    </source>
</evidence>
<reference evidence="7" key="1">
    <citation type="submission" date="2021-06" db="EMBL/GenBank/DDBJ databases">
        <title>44 bacteria genomes isolated from Dapeng, Shenzhen.</title>
        <authorList>
            <person name="Zheng W."/>
            <person name="Yu S."/>
            <person name="Huang Y."/>
        </authorList>
    </citation>
    <scope>NUCLEOTIDE SEQUENCE</scope>
    <source>
        <strain evidence="7">DP5N28-2</strain>
    </source>
</reference>
<dbReference type="InterPro" id="IPR000866">
    <property type="entry name" value="AhpC/TSA"/>
</dbReference>
<dbReference type="Pfam" id="PF00578">
    <property type="entry name" value="AhpC-TSA"/>
    <property type="match status" value="1"/>
</dbReference>
<feature type="domain" description="Thioredoxin" evidence="6">
    <location>
        <begin position="221"/>
        <end position="360"/>
    </location>
</feature>
<evidence type="ECO:0000256" key="5">
    <source>
        <dbReference type="SAM" id="SignalP"/>
    </source>
</evidence>
<dbReference type="GO" id="GO:0016491">
    <property type="term" value="F:oxidoreductase activity"/>
    <property type="evidence" value="ECO:0007669"/>
    <property type="project" value="InterPro"/>
</dbReference>
<sequence length="360" mass="40440">MKLLKYGLLASLGLFFIWACNSTDQSTTDGERLTISGKIIDGANKPVALYRISLKGQKALVMSTQADQRGNFSMTSEEPIPQAIYQFSVANKGASFVLTGEDTDIKINGKFSTIDQYDFELSGSKETGLQIIAFYNMVNDKWPKSEIVRYMNETENSLIAIQTGVSFLMGSPEDYADVRKIVNKVDADLRGSPYVSEFKEFVAFYDAKLKESTNNSSQYAVQLGQPAPEIALPNPDGEIMRLSDLKGKVVLLDFWASWCGPCRRANPHVVKLYEKYKDDGFTVFSVSLDRNGQKERWVNAIKQDGLAWESHVSDLKYWQSEPARRYGITAIPATFLLDREGKIQALNPRANMEEEIQKLL</sequence>
<dbReference type="GO" id="GO:0030313">
    <property type="term" value="C:cell envelope"/>
    <property type="evidence" value="ECO:0007669"/>
    <property type="project" value="UniProtKB-SubCell"/>
</dbReference>
<keyword evidence="8" id="KW-1185">Reference proteome</keyword>
<dbReference type="PANTHER" id="PTHR42852">
    <property type="entry name" value="THIOL:DISULFIDE INTERCHANGE PROTEIN DSBE"/>
    <property type="match status" value="1"/>
</dbReference>
<proteinExistence type="predicted"/>
<evidence type="ECO:0000256" key="3">
    <source>
        <dbReference type="ARBA" id="ARBA00023157"/>
    </source>
</evidence>
<protein>
    <submittedName>
        <fullName evidence="7">TlpA family protein disulfide reductase</fullName>
    </submittedName>
</protein>
<feature type="signal peptide" evidence="5">
    <location>
        <begin position="1"/>
        <end position="19"/>
    </location>
</feature>
<accession>A0A953LBR6</accession>
<feature type="chain" id="PRO_5037677565" evidence="5">
    <location>
        <begin position="20"/>
        <end position="360"/>
    </location>
</feature>
<evidence type="ECO:0000313" key="7">
    <source>
        <dbReference type="EMBL" id="MBY5958796.1"/>
    </source>
</evidence>
<organism evidence="7 8">
    <name type="scientific">Membranihabitans marinus</name>
    <dbReference type="NCBI Taxonomy" id="1227546"/>
    <lineage>
        <taxon>Bacteria</taxon>
        <taxon>Pseudomonadati</taxon>
        <taxon>Bacteroidota</taxon>
        <taxon>Saprospiria</taxon>
        <taxon>Saprospirales</taxon>
        <taxon>Saprospiraceae</taxon>
        <taxon>Membranihabitans</taxon>
    </lineage>
</organism>
<name>A0A953LBR6_9BACT</name>
<evidence type="ECO:0000313" key="8">
    <source>
        <dbReference type="Proteomes" id="UP000753961"/>
    </source>
</evidence>
<dbReference type="RefSeq" id="WP_222580335.1">
    <property type="nucleotide sequence ID" value="NZ_JAHVHU010000010.1"/>
</dbReference>
<dbReference type="CDD" id="cd02966">
    <property type="entry name" value="TlpA_like_family"/>
    <property type="match status" value="1"/>
</dbReference>
<keyword evidence="4" id="KW-0676">Redox-active center</keyword>
<comment type="subcellular location">
    <subcellularLocation>
        <location evidence="1">Cell envelope</location>
    </subcellularLocation>
</comment>
<comment type="caution">
    <text evidence="7">The sequence shown here is derived from an EMBL/GenBank/DDBJ whole genome shotgun (WGS) entry which is preliminary data.</text>
</comment>
<dbReference type="AlphaFoldDB" id="A0A953LBR6"/>